<dbReference type="Pfam" id="PF04987">
    <property type="entry name" value="PigN"/>
    <property type="match status" value="1"/>
</dbReference>
<keyword evidence="16" id="KW-1185">Reference proteome</keyword>
<dbReference type="Proteomes" id="UP000215902">
    <property type="component" value="Unassembled WGS sequence"/>
</dbReference>
<dbReference type="InterPro" id="IPR007070">
    <property type="entry name" value="GPI_EtnP_transferase_1"/>
</dbReference>
<dbReference type="GO" id="GO:0051377">
    <property type="term" value="F:mannose-ethanolamine phosphotransferase activity"/>
    <property type="evidence" value="ECO:0007669"/>
    <property type="project" value="UniProtKB-UniRule"/>
</dbReference>
<evidence type="ECO:0000256" key="6">
    <source>
        <dbReference type="ARBA" id="ARBA00022679"/>
    </source>
</evidence>
<evidence type="ECO:0000256" key="1">
    <source>
        <dbReference type="ARBA" id="ARBA00004477"/>
    </source>
</evidence>
<evidence type="ECO:0000313" key="15">
    <source>
        <dbReference type="EMBL" id="PAA63078.1"/>
    </source>
</evidence>
<evidence type="ECO:0000256" key="12">
    <source>
        <dbReference type="RuleBase" id="RU367138"/>
    </source>
</evidence>
<comment type="caution">
    <text evidence="12">Lacks conserved residue(s) required for the propagation of feature annotation.</text>
</comment>
<evidence type="ECO:0000256" key="5">
    <source>
        <dbReference type="ARBA" id="ARBA00022502"/>
    </source>
</evidence>
<feature type="transmembrane region" description="Helical" evidence="12">
    <location>
        <begin position="883"/>
        <end position="905"/>
    </location>
</feature>
<feature type="transmembrane region" description="Helical" evidence="12">
    <location>
        <begin position="457"/>
        <end position="478"/>
    </location>
</feature>
<evidence type="ECO:0000259" key="14">
    <source>
        <dbReference type="Pfam" id="PF04987"/>
    </source>
</evidence>
<dbReference type="PANTHER" id="PTHR12250:SF0">
    <property type="entry name" value="GPI ETHANOLAMINE PHOSPHATE TRANSFERASE 1"/>
    <property type="match status" value="1"/>
</dbReference>
<feature type="transmembrane region" description="Helical" evidence="12">
    <location>
        <begin position="574"/>
        <end position="600"/>
    </location>
</feature>
<evidence type="ECO:0000313" key="16">
    <source>
        <dbReference type="Proteomes" id="UP000215902"/>
    </source>
</evidence>
<reference evidence="15 16" key="1">
    <citation type="submission" date="2017-06" db="EMBL/GenBank/DDBJ databases">
        <title>A platform for efficient transgenesis in Macrostomum lignano, a flatworm model organism for stem cell research.</title>
        <authorList>
            <person name="Berezikov E."/>
        </authorList>
    </citation>
    <scope>NUCLEOTIDE SEQUENCE [LARGE SCALE GENOMIC DNA]</scope>
    <source>
        <strain evidence="15">DV1</strain>
        <tissue evidence="15">Whole organism</tissue>
    </source>
</reference>
<dbReference type="GO" id="GO:0005789">
    <property type="term" value="C:endoplasmic reticulum membrane"/>
    <property type="evidence" value="ECO:0007669"/>
    <property type="project" value="UniProtKB-SubCell"/>
</dbReference>
<evidence type="ECO:0000256" key="7">
    <source>
        <dbReference type="ARBA" id="ARBA00022692"/>
    </source>
</evidence>
<evidence type="ECO:0000256" key="2">
    <source>
        <dbReference type="ARBA" id="ARBA00004687"/>
    </source>
</evidence>
<proteinExistence type="inferred from homology"/>
<comment type="pathway">
    <text evidence="2 12">Glycolipid biosynthesis; glycosylphosphatidylinositol-anchor biosynthesis.</text>
</comment>
<evidence type="ECO:0000256" key="9">
    <source>
        <dbReference type="ARBA" id="ARBA00022989"/>
    </source>
</evidence>
<dbReference type="PANTHER" id="PTHR12250">
    <property type="entry name" value="PHOSPHATIDYLINOSITOL GLYCAN, CLASS N"/>
    <property type="match status" value="1"/>
</dbReference>
<organism evidence="15 16">
    <name type="scientific">Macrostomum lignano</name>
    <dbReference type="NCBI Taxonomy" id="282301"/>
    <lineage>
        <taxon>Eukaryota</taxon>
        <taxon>Metazoa</taxon>
        <taxon>Spiralia</taxon>
        <taxon>Lophotrochozoa</taxon>
        <taxon>Platyhelminthes</taxon>
        <taxon>Rhabditophora</taxon>
        <taxon>Macrostomorpha</taxon>
        <taxon>Macrostomida</taxon>
        <taxon>Macrostomidae</taxon>
        <taxon>Macrostomum</taxon>
    </lineage>
</organism>
<dbReference type="SUPFAM" id="SSF53649">
    <property type="entry name" value="Alkaline phosphatase-like"/>
    <property type="match status" value="1"/>
</dbReference>
<feature type="transmembrane region" description="Helical" evidence="12">
    <location>
        <begin position="620"/>
        <end position="637"/>
    </location>
</feature>
<dbReference type="InterPro" id="IPR017852">
    <property type="entry name" value="GPI_EtnP_transferase_1_C"/>
</dbReference>
<feature type="transmembrane region" description="Helical" evidence="12">
    <location>
        <begin position="531"/>
        <end position="554"/>
    </location>
</feature>
<dbReference type="InterPro" id="IPR017850">
    <property type="entry name" value="Alkaline_phosphatase_core_sf"/>
</dbReference>
<comment type="function">
    <text evidence="12">Ethanolamine phosphate transferase involved in glycosylphosphatidylinositol-anchor biosynthesis. Transfers ethanolamine phosphate to the first alpha-1,4-linked mannose of the glycosylphosphatidylinositol precursor of GPI-anchor.</text>
</comment>
<dbReference type="InterPro" id="IPR002591">
    <property type="entry name" value="Phosphodiest/P_Trfase"/>
</dbReference>
<evidence type="ECO:0000256" key="8">
    <source>
        <dbReference type="ARBA" id="ARBA00022824"/>
    </source>
</evidence>
<comment type="subcellular location">
    <subcellularLocation>
        <location evidence="1 12">Endoplasmic reticulum membrane</location>
        <topology evidence="1 12">Multi-pass membrane protein</topology>
    </subcellularLocation>
</comment>
<feature type="transmembrane region" description="Helical" evidence="12">
    <location>
        <begin position="6"/>
        <end position="27"/>
    </location>
</feature>
<evidence type="ECO:0000256" key="3">
    <source>
        <dbReference type="ARBA" id="ARBA00008400"/>
    </source>
</evidence>
<dbReference type="UniPathway" id="UPA00196"/>
<feature type="transmembrane region" description="Helical" evidence="12">
    <location>
        <begin position="847"/>
        <end position="871"/>
    </location>
</feature>
<dbReference type="EMBL" id="NIVC01001874">
    <property type="protein sequence ID" value="PAA63078.1"/>
    <property type="molecule type" value="Genomic_DNA"/>
</dbReference>
<keyword evidence="6 12" id="KW-0808">Transferase</keyword>
<comment type="similarity">
    <text evidence="3 12">Belongs to the PIGG/PIGN/PIGO family. PIGN subfamily.</text>
</comment>
<dbReference type="InterPro" id="IPR037671">
    <property type="entry name" value="PIGN_N"/>
</dbReference>
<keyword evidence="9 12" id="KW-1133">Transmembrane helix</keyword>
<protein>
    <recommendedName>
        <fullName evidence="4 12">GPI ethanolamine phosphate transferase 1</fullName>
        <ecNumber evidence="12">2.-.-.-</ecNumber>
    </recommendedName>
</protein>
<dbReference type="AlphaFoldDB" id="A0A267ENK5"/>
<keyword evidence="10 12" id="KW-0472">Membrane</keyword>
<name>A0A267ENK5_9PLAT</name>
<sequence length="951" mass="103279">AAPAWTAGLLAVLLHLLLFYSIFDIYFTSELVKSRSFVQLRTAESPYPAGADSGADAGAATAKRLVLFVADGIRADKVFGNLDAMPFLKGVLRRSGSWGLSHTRVPTESRPGHVAIIAGFYEDVASVTKGWSENAVEFDHLFNQSQRTWAWGSPDIVDMFGRSALHVRAHSYPPGDEEFGKGNTKLLDAWVFDRVEEFLLAHATNGSRRELQSEGIVLFLHLLGMDTCGHSLKPHSRDCLLNQQFVDSGVARISALVSRVFPDNRTAFLFTSDHGMTDWGSHGSGLTEETETPFVAWGAGIRGPRQQQQLSPESPAPRASAKYADGAGSPGWDIGQADLCPLMAALINVSVPVNNVGLLPVEILSGPASRNAWQLERNVRQLAAGFLTKRREAFETRILPGFAEFPDLPGDAGPDSELAMAAAAARAGDLRLAINRLTTLGRLCVEGMRYYHKYDRAYLGFYILLSFALWIIFVAVQIGKAHLPGLAGQKSAGLAEPARRLCCGALAALAGLHCCLLYVGSRPPLHYLYCLTPHCLALCLLSESGFLLACWRALLRRVPLTGRRTPLGFVCDLTFIIVGLELCALSFTSRLMLSAGVFWLGANYARLLWRRPRLRQHRPVVARFFASCLALCAFPLLPVVGGVVHPLLLAVHTAAAAAYSVAYLRSEPDAKLIVPLSAAQCLLAGLISVSTHTVYHGRDKPLVLQAASWCLLAAVFPLIGWTNSRRVSVSQSATGYSGLAPSVALLLPVYGLMCISYEGLFLLTLAVFLEAWTRIECLLLMTLADGSDGDCSADEADAKLGKERLAVERGLRTLGGGLRQNLCFVFLLLLSFFGTGNIASINSFDTSSVYCFITVFSPFTMGFLMLIKILLPMLTVGMAFAILARSLLVLEVLLFSDILAVHFFLQIRDHGSWLDIGTSIGHYVVVMATTVASVALLAASRLLLHQRSRQL</sequence>
<accession>A0A267ENK5</accession>
<feature type="non-terminal residue" evidence="15">
    <location>
        <position position="1"/>
    </location>
</feature>
<dbReference type="OrthoDB" id="2748310at2759"/>
<dbReference type="GO" id="GO:0006506">
    <property type="term" value="P:GPI anchor biosynthetic process"/>
    <property type="evidence" value="ECO:0007669"/>
    <property type="project" value="UniProtKB-UniPathway"/>
</dbReference>
<evidence type="ECO:0000256" key="10">
    <source>
        <dbReference type="ARBA" id="ARBA00023136"/>
    </source>
</evidence>
<dbReference type="STRING" id="282301.A0A267ENK5"/>
<dbReference type="Pfam" id="PF01663">
    <property type="entry name" value="Phosphodiest"/>
    <property type="match status" value="1"/>
</dbReference>
<feature type="transmembrane region" description="Helical" evidence="12">
    <location>
        <begin position="822"/>
        <end position="841"/>
    </location>
</feature>
<comment type="caution">
    <text evidence="15">The sequence shown here is derived from an EMBL/GenBank/DDBJ whole genome shotgun (WGS) entry which is preliminary data.</text>
</comment>
<dbReference type="EC" id="2.-.-.-" evidence="12"/>
<keyword evidence="11" id="KW-0325">Glycoprotein</keyword>
<feature type="transmembrane region" description="Helical" evidence="12">
    <location>
        <begin position="672"/>
        <end position="690"/>
    </location>
</feature>
<feature type="domain" description="GPI ethanolamine phosphate transferase 1 C-terminal" evidence="14">
    <location>
        <begin position="446"/>
        <end position="912"/>
    </location>
</feature>
<dbReference type="CDD" id="cd16020">
    <property type="entry name" value="GPI_EPT_1"/>
    <property type="match status" value="1"/>
</dbReference>
<keyword evidence="8 12" id="KW-0256">Endoplasmic reticulum</keyword>
<dbReference type="Gene3D" id="3.40.720.10">
    <property type="entry name" value="Alkaline Phosphatase, subunit A"/>
    <property type="match status" value="1"/>
</dbReference>
<evidence type="ECO:0000256" key="11">
    <source>
        <dbReference type="ARBA" id="ARBA00023180"/>
    </source>
</evidence>
<gene>
    <name evidence="15" type="ORF">BOX15_Mlig006503g2</name>
</gene>
<evidence type="ECO:0000256" key="13">
    <source>
        <dbReference type="SAM" id="MobiDB-lite"/>
    </source>
</evidence>
<feature type="transmembrane region" description="Helical" evidence="12">
    <location>
        <begin position="702"/>
        <end position="721"/>
    </location>
</feature>
<feature type="region of interest" description="Disordered" evidence="13">
    <location>
        <begin position="305"/>
        <end position="327"/>
    </location>
</feature>
<evidence type="ECO:0000256" key="4">
    <source>
        <dbReference type="ARBA" id="ARBA00020831"/>
    </source>
</evidence>
<keyword evidence="7 12" id="KW-0812">Transmembrane</keyword>
<feature type="transmembrane region" description="Helical" evidence="12">
    <location>
        <begin position="920"/>
        <end position="944"/>
    </location>
</feature>
<keyword evidence="5 12" id="KW-0337">GPI-anchor biosynthesis</keyword>